<evidence type="ECO:0000313" key="2">
    <source>
        <dbReference type="EMBL" id="QNT77559.1"/>
    </source>
</evidence>
<sequence length="52" mass="5885">MKAPAPSIPNPLPRPACKWRKKRRIGLVLLSTFLLELLFLGSIALIVQEFLQ</sequence>
<organism evidence="2 3">
    <name type="scientific">Entomobacter blattae</name>
    <dbReference type="NCBI Taxonomy" id="2762277"/>
    <lineage>
        <taxon>Bacteria</taxon>
        <taxon>Pseudomonadati</taxon>
        <taxon>Pseudomonadota</taxon>
        <taxon>Alphaproteobacteria</taxon>
        <taxon>Acetobacterales</taxon>
        <taxon>Acetobacteraceae</taxon>
        <taxon>Entomobacter</taxon>
    </lineage>
</organism>
<feature type="transmembrane region" description="Helical" evidence="1">
    <location>
        <begin position="27"/>
        <end position="47"/>
    </location>
</feature>
<proteinExistence type="predicted"/>
<evidence type="ECO:0000256" key="1">
    <source>
        <dbReference type="SAM" id="Phobius"/>
    </source>
</evidence>
<dbReference type="KEGG" id="ebla:JGUZn3_03020"/>
<evidence type="ECO:0000313" key="3">
    <source>
        <dbReference type="Proteomes" id="UP000516349"/>
    </source>
</evidence>
<reference evidence="2 3" key="1">
    <citation type="submission" date="2020-08" db="EMBL/GenBank/DDBJ databases">
        <title>Complete genome sequence of Entomobacter blattae G55GP.</title>
        <authorList>
            <person name="Poehlein A."/>
            <person name="Guzman J."/>
            <person name="Daniel R."/>
            <person name="Vilcinskas A."/>
        </authorList>
    </citation>
    <scope>NUCLEOTIDE SEQUENCE [LARGE SCALE GENOMIC DNA]</scope>
    <source>
        <strain evidence="2 3">G55GP</strain>
    </source>
</reference>
<keyword evidence="1" id="KW-0472">Membrane</keyword>
<keyword evidence="1" id="KW-0812">Transmembrane</keyword>
<dbReference type="Proteomes" id="UP000516349">
    <property type="component" value="Chromosome"/>
</dbReference>
<keyword evidence="3" id="KW-1185">Reference proteome</keyword>
<dbReference type="AlphaFoldDB" id="A0A7H1NP49"/>
<keyword evidence="1" id="KW-1133">Transmembrane helix</keyword>
<name>A0A7H1NP49_9PROT</name>
<accession>A0A7H1NP49</accession>
<protein>
    <submittedName>
        <fullName evidence="2">Uncharacterized protein</fullName>
    </submittedName>
</protein>
<gene>
    <name evidence="2" type="ORF">JGUZn3_03020</name>
</gene>
<dbReference type="EMBL" id="CP060244">
    <property type="protein sequence ID" value="QNT77559.1"/>
    <property type="molecule type" value="Genomic_DNA"/>
</dbReference>